<organism evidence="1 2">
    <name type="scientific">Riccia fluitans</name>
    <dbReference type="NCBI Taxonomy" id="41844"/>
    <lineage>
        <taxon>Eukaryota</taxon>
        <taxon>Viridiplantae</taxon>
        <taxon>Streptophyta</taxon>
        <taxon>Embryophyta</taxon>
        <taxon>Marchantiophyta</taxon>
        <taxon>Marchantiopsida</taxon>
        <taxon>Marchantiidae</taxon>
        <taxon>Marchantiales</taxon>
        <taxon>Ricciaceae</taxon>
        <taxon>Riccia</taxon>
    </lineage>
</organism>
<evidence type="ECO:0000313" key="2">
    <source>
        <dbReference type="Proteomes" id="UP001605036"/>
    </source>
</evidence>
<dbReference type="EMBL" id="JBHFFA010000008">
    <property type="protein sequence ID" value="KAL2608788.1"/>
    <property type="molecule type" value="Genomic_DNA"/>
</dbReference>
<proteinExistence type="predicted"/>
<name>A0ABD1XMM6_9MARC</name>
<accession>A0ABD1XMM6</accession>
<evidence type="ECO:0000313" key="1">
    <source>
        <dbReference type="EMBL" id="KAL2608788.1"/>
    </source>
</evidence>
<dbReference type="AlphaFoldDB" id="A0ABD1XMM6"/>
<dbReference type="Proteomes" id="UP001605036">
    <property type="component" value="Unassembled WGS sequence"/>
</dbReference>
<reference evidence="1 2" key="1">
    <citation type="submission" date="2024-09" db="EMBL/GenBank/DDBJ databases">
        <title>Chromosome-scale assembly of Riccia fluitans.</title>
        <authorList>
            <person name="Paukszto L."/>
            <person name="Sawicki J."/>
            <person name="Karawczyk K."/>
            <person name="Piernik-Szablinska J."/>
            <person name="Szczecinska M."/>
            <person name="Mazdziarz M."/>
        </authorList>
    </citation>
    <scope>NUCLEOTIDE SEQUENCE [LARGE SCALE GENOMIC DNA]</scope>
    <source>
        <strain evidence="1">Rf_01</strain>
        <tissue evidence="1">Aerial parts of the thallus</tissue>
    </source>
</reference>
<protein>
    <submittedName>
        <fullName evidence="1">Uncharacterized protein</fullName>
    </submittedName>
</protein>
<keyword evidence="2" id="KW-1185">Reference proteome</keyword>
<gene>
    <name evidence="1" type="ORF">R1flu_027361</name>
</gene>
<comment type="caution">
    <text evidence="1">The sequence shown here is derived from an EMBL/GenBank/DDBJ whole genome shotgun (WGS) entry which is preliminary data.</text>
</comment>
<sequence length="105" mass="11667">MPPLISILPVHPQLLLLHAESCKGFPLLQAVSDEDGCGEKAEKATAETADVIKLRPSILARPCLELKCELTESGRLCLQRDLEQEMPSSGRFTYDELRQATRDFS</sequence>